<evidence type="ECO:0000256" key="9">
    <source>
        <dbReference type="ARBA" id="ARBA00022618"/>
    </source>
</evidence>
<comment type="subcellular location">
    <subcellularLocation>
        <location evidence="3 20">Cytoplasm</location>
    </subcellularLocation>
</comment>
<keyword evidence="9 20" id="KW-0132">Cell division</keyword>
<dbReference type="Gene3D" id="3.90.78.10">
    <property type="entry name" value="UDP-N-acetylenolpyruvoylglucosamine reductase, C-terminal domain"/>
    <property type="match status" value="1"/>
</dbReference>
<evidence type="ECO:0000256" key="18">
    <source>
        <dbReference type="ARBA" id="ARBA00031026"/>
    </source>
</evidence>
<organism evidence="22">
    <name type="scientific">Candidatus Thiocaldithrix dubininis</name>
    <dbReference type="NCBI Taxonomy" id="3080823"/>
    <lineage>
        <taxon>Bacteria</taxon>
        <taxon>Pseudomonadati</taxon>
        <taxon>Pseudomonadota</taxon>
        <taxon>Gammaproteobacteria</taxon>
        <taxon>Thiotrichales</taxon>
        <taxon>Thiotrichaceae</taxon>
        <taxon>Candidatus Thiocaldithrix</taxon>
    </lineage>
</organism>
<keyword evidence="13 20" id="KW-0133">Cell shape</keyword>
<proteinExistence type="inferred from homology"/>
<evidence type="ECO:0000256" key="11">
    <source>
        <dbReference type="ARBA" id="ARBA00022827"/>
    </source>
</evidence>
<evidence type="ECO:0000259" key="21">
    <source>
        <dbReference type="PROSITE" id="PS51387"/>
    </source>
</evidence>
<gene>
    <name evidence="20 22" type="primary">murB</name>
    <name evidence="22" type="ORF">QJT80_11495</name>
</gene>
<dbReference type="InterPro" id="IPR003170">
    <property type="entry name" value="MurB"/>
</dbReference>
<dbReference type="KEGG" id="tdu:QJT80_11495"/>
<evidence type="ECO:0000256" key="1">
    <source>
        <dbReference type="ARBA" id="ARBA00001974"/>
    </source>
</evidence>
<feature type="active site" description="Proton donor" evidence="20">
    <location>
        <position position="236"/>
    </location>
</feature>
<dbReference type="AlphaFoldDB" id="A0AA95H2W3"/>
<dbReference type="InterPro" id="IPR016169">
    <property type="entry name" value="FAD-bd_PCMH_sub2"/>
</dbReference>
<evidence type="ECO:0000313" key="22">
    <source>
        <dbReference type="EMBL" id="WGZ90117.1"/>
    </source>
</evidence>
<evidence type="ECO:0000256" key="8">
    <source>
        <dbReference type="ARBA" id="ARBA00022490"/>
    </source>
</evidence>
<dbReference type="GO" id="GO:0005829">
    <property type="term" value="C:cytosol"/>
    <property type="evidence" value="ECO:0007669"/>
    <property type="project" value="TreeGrafter"/>
</dbReference>
<dbReference type="InterPro" id="IPR011601">
    <property type="entry name" value="MurB_C"/>
</dbReference>
<dbReference type="PANTHER" id="PTHR21071">
    <property type="entry name" value="UDP-N-ACETYLENOLPYRUVOYLGLUCOSAMINE REDUCTASE"/>
    <property type="match status" value="1"/>
</dbReference>
<evidence type="ECO:0000256" key="12">
    <source>
        <dbReference type="ARBA" id="ARBA00022857"/>
    </source>
</evidence>
<dbReference type="InterPro" id="IPR006094">
    <property type="entry name" value="Oxid_FAD_bind_N"/>
</dbReference>
<dbReference type="GO" id="GO:0071555">
    <property type="term" value="P:cell wall organization"/>
    <property type="evidence" value="ECO:0007669"/>
    <property type="project" value="UniProtKB-KW"/>
</dbReference>
<reference evidence="22" key="2">
    <citation type="submission" date="2023-04" db="EMBL/GenBank/DDBJ databases">
        <authorList>
            <person name="Beletskiy A.V."/>
            <person name="Mardanov A.V."/>
            <person name="Ravin N.V."/>
        </authorList>
    </citation>
    <scope>NUCLEOTIDE SEQUENCE</scope>
    <source>
        <strain evidence="22">GKL-01</strain>
    </source>
</reference>
<dbReference type="EC" id="1.3.1.98" evidence="6 20"/>
<dbReference type="EMBL" id="CP124755">
    <property type="protein sequence ID" value="WGZ90117.1"/>
    <property type="molecule type" value="Genomic_DNA"/>
</dbReference>
<dbReference type="Pfam" id="PF01565">
    <property type="entry name" value="FAD_binding_4"/>
    <property type="match status" value="1"/>
</dbReference>
<dbReference type="SUPFAM" id="SSF56176">
    <property type="entry name" value="FAD-binding/transporter-associated domain-like"/>
    <property type="match status" value="1"/>
</dbReference>
<keyword evidence="8 20" id="KW-0963">Cytoplasm</keyword>
<keyword evidence="11 20" id="KW-0274">FAD</keyword>
<evidence type="ECO:0000256" key="7">
    <source>
        <dbReference type="ARBA" id="ARBA00015188"/>
    </source>
</evidence>
<keyword evidence="17 20" id="KW-0961">Cell wall biogenesis/degradation</keyword>
<dbReference type="Gene3D" id="3.30.43.10">
    <property type="entry name" value="Uridine Diphospho-n-acetylenolpyruvylglucosamine Reductase, domain 2"/>
    <property type="match status" value="1"/>
</dbReference>
<reference evidence="22" key="1">
    <citation type="journal article" date="2023" name="Int. J. Mol. Sci.">
        <title>Metagenomics Revealed a New Genus 'Candidatus Thiocaldithrix dubininis' gen. nov., sp. nov. and a New Species 'Candidatus Thiothrix putei' sp. nov. in the Family Thiotrichaceae, Some Members of Which Have Traits of Both Na+- and H+-Motive Energetics.</title>
        <authorList>
            <person name="Ravin N.V."/>
            <person name="Muntyan M.S."/>
            <person name="Smolyakov D.D."/>
            <person name="Rudenko T.S."/>
            <person name="Beletsky A.V."/>
            <person name="Mardanov A.V."/>
            <person name="Grabovich M.Y."/>
        </authorList>
    </citation>
    <scope>NUCLEOTIDE SEQUENCE</scope>
    <source>
        <strain evidence="22">GKL-01</strain>
    </source>
</reference>
<keyword evidence="15 20" id="KW-0560">Oxidoreductase</keyword>
<dbReference type="SUPFAM" id="SSF56194">
    <property type="entry name" value="Uridine diphospho-N-Acetylenolpyruvylglucosamine reductase, MurB, C-terminal domain"/>
    <property type="match status" value="1"/>
</dbReference>
<evidence type="ECO:0000256" key="2">
    <source>
        <dbReference type="ARBA" id="ARBA00003921"/>
    </source>
</evidence>
<keyword evidence="14 20" id="KW-0573">Peptidoglycan synthesis</keyword>
<evidence type="ECO:0000256" key="20">
    <source>
        <dbReference type="HAMAP-Rule" id="MF_00037"/>
    </source>
</evidence>
<protein>
    <recommendedName>
        <fullName evidence="7 20">UDP-N-acetylenolpyruvoylglucosamine reductase</fullName>
        <ecNumber evidence="6 20">1.3.1.98</ecNumber>
    </recommendedName>
    <alternativeName>
        <fullName evidence="18 20">UDP-N-acetylmuramate dehydrogenase</fullName>
    </alternativeName>
</protein>
<evidence type="ECO:0000256" key="15">
    <source>
        <dbReference type="ARBA" id="ARBA00023002"/>
    </source>
</evidence>
<comment type="similarity">
    <text evidence="5 20">Belongs to the MurB family.</text>
</comment>
<dbReference type="InterPro" id="IPR036635">
    <property type="entry name" value="MurB_C_sf"/>
</dbReference>
<dbReference type="GO" id="GO:0008762">
    <property type="term" value="F:UDP-N-acetylmuramate dehydrogenase activity"/>
    <property type="evidence" value="ECO:0007669"/>
    <property type="project" value="UniProtKB-UniRule"/>
</dbReference>
<comment type="catalytic activity">
    <reaction evidence="19 20">
        <text>UDP-N-acetyl-alpha-D-muramate + NADP(+) = UDP-N-acetyl-3-O-(1-carboxyvinyl)-alpha-D-glucosamine + NADPH + H(+)</text>
        <dbReference type="Rhea" id="RHEA:12248"/>
        <dbReference type="ChEBI" id="CHEBI:15378"/>
        <dbReference type="ChEBI" id="CHEBI:57783"/>
        <dbReference type="ChEBI" id="CHEBI:58349"/>
        <dbReference type="ChEBI" id="CHEBI:68483"/>
        <dbReference type="ChEBI" id="CHEBI:70757"/>
        <dbReference type="EC" id="1.3.1.98"/>
    </reaction>
</comment>
<feature type="active site" evidence="20">
    <location>
        <position position="331"/>
    </location>
</feature>
<evidence type="ECO:0000256" key="6">
    <source>
        <dbReference type="ARBA" id="ARBA00012518"/>
    </source>
</evidence>
<dbReference type="InterPro" id="IPR016166">
    <property type="entry name" value="FAD-bd_PCMH"/>
</dbReference>
<evidence type="ECO:0000256" key="16">
    <source>
        <dbReference type="ARBA" id="ARBA00023306"/>
    </source>
</evidence>
<comment type="function">
    <text evidence="2 20">Cell wall formation.</text>
</comment>
<keyword evidence="16 20" id="KW-0131">Cell cycle</keyword>
<dbReference type="InterPro" id="IPR036318">
    <property type="entry name" value="FAD-bd_PCMH-like_sf"/>
</dbReference>
<dbReference type="Proteomes" id="UP001300672">
    <property type="component" value="Chromosome"/>
</dbReference>
<dbReference type="NCBIfam" id="NF010478">
    <property type="entry name" value="PRK13903.1"/>
    <property type="match status" value="1"/>
</dbReference>
<evidence type="ECO:0000256" key="17">
    <source>
        <dbReference type="ARBA" id="ARBA00023316"/>
    </source>
</evidence>
<comment type="cofactor">
    <cofactor evidence="1 20">
        <name>FAD</name>
        <dbReference type="ChEBI" id="CHEBI:57692"/>
    </cofactor>
</comment>
<evidence type="ECO:0000256" key="19">
    <source>
        <dbReference type="ARBA" id="ARBA00048914"/>
    </source>
</evidence>
<dbReference type="InterPro" id="IPR016167">
    <property type="entry name" value="FAD-bd_PCMH_sub1"/>
</dbReference>
<dbReference type="GO" id="GO:0051301">
    <property type="term" value="P:cell division"/>
    <property type="evidence" value="ECO:0007669"/>
    <property type="project" value="UniProtKB-KW"/>
</dbReference>
<keyword evidence="10 20" id="KW-0285">Flavoprotein</keyword>
<dbReference type="GO" id="GO:0008360">
    <property type="term" value="P:regulation of cell shape"/>
    <property type="evidence" value="ECO:0007669"/>
    <property type="project" value="UniProtKB-KW"/>
</dbReference>
<feature type="domain" description="FAD-binding PCMH-type" evidence="21">
    <location>
        <begin position="16"/>
        <end position="189"/>
    </location>
</feature>
<evidence type="ECO:0000256" key="10">
    <source>
        <dbReference type="ARBA" id="ARBA00022630"/>
    </source>
</evidence>
<evidence type="ECO:0000256" key="3">
    <source>
        <dbReference type="ARBA" id="ARBA00004496"/>
    </source>
</evidence>
<dbReference type="PROSITE" id="PS51387">
    <property type="entry name" value="FAD_PCMH"/>
    <property type="match status" value="1"/>
</dbReference>
<name>A0AA95H2W3_9GAMM</name>
<accession>A0AA95H2W3</accession>
<dbReference type="GO" id="GO:0009252">
    <property type="term" value="P:peptidoglycan biosynthetic process"/>
    <property type="evidence" value="ECO:0007669"/>
    <property type="project" value="UniProtKB-UniRule"/>
</dbReference>
<evidence type="ECO:0000256" key="13">
    <source>
        <dbReference type="ARBA" id="ARBA00022960"/>
    </source>
</evidence>
<dbReference type="Pfam" id="PF02873">
    <property type="entry name" value="MurB_C"/>
    <property type="match status" value="1"/>
</dbReference>
<dbReference type="NCBIfam" id="NF000755">
    <property type="entry name" value="PRK00046.1"/>
    <property type="match status" value="1"/>
</dbReference>
<evidence type="ECO:0000256" key="4">
    <source>
        <dbReference type="ARBA" id="ARBA00004752"/>
    </source>
</evidence>
<keyword evidence="12 20" id="KW-0521">NADP</keyword>
<dbReference type="Gene3D" id="3.30.465.10">
    <property type="match status" value="1"/>
</dbReference>
<sequence>MKIRENVSLKALNTFGLDVKARYFCSLHKLSGVRTLMAWQAEHPDLPLLFLGGGSNILFAGDYAGLVVQVRLQALEVLGEDKHYHYIRVGAGNNWHELVRWTVEQGYAGLENLSLIPGTVGAAPMQNIGAYGVEFKDLCFEVQCLDWRTGELRDFSLEECQFAYRDSYFKSIEPNRWLIVAVVLRLPKQPTWKTEYAGLSDVLAGQTLSARTISDAVIAVRQSKLPDPAQIGNAGSFFKNPTIDAEQYAALKTRYPNMPAWPQAQGVKLSAGWLIDQCGWKGQRDGDAGTYDKHALVLVNHGNASGAALWQFAQRIIASVQTKFGVTLEPEPKVVGG</sequence>
<feature type="active site" evidence="20">
    <location>
        <position position="165"/>
    </location>
</feature>
<comment type="pathway">
    <text evidence="4 20">Cell wall biogenesis; peptidoglycan biosynthesis.</text>
</comment>
<dbReference type="GO" id="GO:0071949">
    <property type="term" value="F:FAD binding"/>
    <property type="evidence" value="ECO:0007669"/>
    <property type="project" value="InterPro"/>
</dbReference>
<dbReference type="PANTHER" id="PTHR21071:SF4">
    <property type="entry name" value="UDP-N-ACETYLENOLPYRUVOYLGLUCOSAMINE REDUCTASE"/>
    <property type="match status" value="1"/>
</dbReference>
<evidence type="ECO:0000256" key="14">
    <source>
        <dbReference type="ARBA" id="ARBA00022984"/>
    </source>
</evidence>
<dbReference type="HAMAP" id="MF_00037">
    <property type="entry name" value="MurB"/>
    <property type="match status" value="1"/>
</dbReference>
<evidence type="ECO:0000256" key="5">
    <source>
        <dbReference type="ARBA" id="ARBA00010485"/>
    </source>
</evidence>
<dbReference type="NCBIfam" id="TIGR00179">
    <property type="entry name" value="murB"/>
    <property type="match status" value="1"/>
</dbReference>